<organism evidence="1 2">
    <name type="scientific">Rhizodiscina lignyota</name>
    <dbReference type="NCBI Taxonomy" id="1504668"/>
    <lineage>
        <taxon>Eukaryota</taxon>
        <taxon>Fungi</taxon>
        <taxon>Dikarya</taxon>
        <taxon>Ascomycota</taxon>
        <taxon>Pezizomycotina</taxon>
        <taxon>Dothideomycetes</taxon>
        <taxon>Pleosporomycetidae</taxon>
        <taxon>Aulographales</taxon>
        <taxon>Rhizodiscinaceae</taxon>
        <taxon>Rhizodiscina</taxon>
    </lineage>
</organism>
<dbReference type="AlphaFoldDB" id="A0A9P4MDS6"/>
<keyword evidence="2" id="KW-1185">Reference proteome</keyword>
<dbReference type="GO" id="GO:0001228">
    <property type="term" value="F:DNA-binding transcription activator activity, RNA polymerase II-specific"/>
    <property type="evidence" value="ECO:0007669"/>
    <property type="project" value="TreeGrafter"/>
</dbReference>
<name>A0A9P4MDS6_9PEZI</name>
<reference evidence="1" key="1">
    <citation type="journal article" date="2020" name="Stud. Mycol.">
        <title>101 Dothideomycetes genomes: a test case for predicting lifestyles and emergence of pathogens.</title>
        <authorList>
            <person name="Haridas S."/>
            <person name="Albert R."/>
            <person name="Binder M."/>
            <person name="Bloem J."/>
            <person name="Labutti K."/>
            <person name="Salamov A."/>
            <person name="Andreopoulos B."/>
            <person name="Baker S."/>
            <person name="Barry K."/>
            <person name="Bills G."/>
            <person name="Bluhm B."/>
            <person name="Cannon C."/>
            <person name="Castanera R."/>
            <person name="Culley D."/>
            <person name="Daum C."/>
            <person name="Ezra D."/>
            <person name="Gonzalez J."/>
            <person name="Henrissat B."/>
            <person name="Kuo A."/>
            <person name="Liang C."/>
            <person name="Lipzen A."/>
            <person name="Lutzoni F."/>
            <person name="Magnuson J."/>
            <person name="Mondo S."/>
            <person name="Nolan M."/>
            <person name="Ohm R."/>
            <person name="Pangilinan J."/>
            <person name="Park H.-J."/>
            <person name="Ramirez L."/>
            <person name="Alfaro M."/>
            <person name="Sun H."/>
            <person name="Tritt A."/>
            <person name="Yoshinaga Y."/>
            <person name="Zwiers L.-H."/>
            <person name="Turgeon B."/>
            <person name="Goodwin S."/>
            <person name="Spatafora J."/>
            <person name="Crous P."/>
            <person name="Grigoriev I."/>
        </authorList>
    </citation>
    <scope>NUCLEOTIDE SEQUENCE</scope>
    <source>
        <strain evidence="1">CBS 133067</strain>
    </source>
</reference>
<dbReference type="InterPro" id="IPR053157">
    <property type="entry name" value="Sterol_Uptake_Regulator"/>
</dbReference>
<dbReference type="PANTHER" id="PTHR47784">
    <property type="entry name" value="STEROL UPTAKE CONTROL PROTEIN 2"/>
    <property type="match status" value="1"/>
</dbReference>
<dbReference type="EMBL" id="ML978121">
    <property type="protein sequence ID" value="KAF2103752.1"/>
    <property type="molecule type" value="Genomic_DNA"/>
</dbReference>
<proteinExistence type="predicted"/>
<evidence type="ECO:0008006" key="3">
    <source>
        <dbReference type="Google" id="ProtNLM"/>
    </source>
</evidence>
<dbReference type="OrthoDB" id="4937900at2759"/>
<dbReference type="InterPro" id="IPR021858">
    <property type="entry name" value="Fun_TF"/>
</dbReference>
<gene>
    <name evidence="1" type="ORF">NA57DRAFT_50621</name>
</gene>
<evidence type="ECO:0000313" key="1">
    <source>
        <dbReference type="EMBL" id="KAF2103752.1"/>
    </source>
</evidence>
<accession>A0A9P4MDS6</accession>
<comment type="caution">
    <text evidence="1">The sequence shown here is derived from an EMBL/GenBank/DDBJ whole genome shotgun (WGS) entry which is preliminary data.</text>
</comment>
<protein>
    <recommendedName>
        <fullName evidence="3">C6 transcription factor</fullName>
    </recommendedName>
</protein>
<dbReference type="Proteomes" id="UP000799772">
    <property type="component" value="Unassembled WGS sequence"/>
</dbReference>
<evidence type="ECO:0000313" key="2">
    <source>
        <dbReference type="Proteomes" id="UP000799772"/>
    </source>
</evidence>
<dbReference type="Pfam" id="PF11951">
    <property type="entry name" value="Fungal_trans_2"/>
    <property type="match status" value="1"/>
</dbReference>
<sequence>MTHVGLFNNLFSEEFHSIEEPSQPDSIPATIYLKHALTTPYLMHQILATSALHLSTRTPESRNFYREYSAGLQNRALSLFNESNPVLEVTPANCVQMFLFSSLVGVHLLCDALHYQRDSIEVFIDGFTRCLNVYRGVLAVIDQSRHLLRETELGSVLEMSHVLMGSTDTSTSGSECDALRSLIDAADVPPSSRKAYRESLFYLQQVFDAQRAAPGNKTVFAWPVLVSPAYVDLLRQRQAEALIILAHYAVILHHSRHLWLIGNGGQFLVESISGSLGSNWQEWLKFPNAGLRGEPAS</sequence>
<dbReference type="PANTHER" id="PTHR47784:SF4">
    <property type="entry name" value="ZN(II)2CYS6 TRANSCRIPTION FACTOR (EUROFUNG)"/>
    <property type="match status" value="1"/>
</dbReference>